<evidence type="ECO:0000313" key="2">
    <source>
        <dbReference type="Proteomes" id="UP000092460"/>
    </source>
</evidence>
<dbReference type="VEuPathDB" id="VectorBase:GPPI011148"/>
<reference evidence="1" key="2">
    <citation type="submission" date="2020-05" db="UniProtKB">
        <authorList>
            <consortium name="EnsemblMetazoa"/>
        </authorList>
    </citation>
    <scope>IDENTIFICATION</scope>
    <source>
        <strain evidence="1">IAEA</strain>
    </source>
</reference>
<dbReference type="EMBL" id="JXJN01004761">
    <property type="status" value="NOT_ANNOTATED_CDS"/>
    <property type="molecule type" value="Genomic_DNA"/>
</dbReference>
<dbReference type="Proteomes" id="UP000092460">
    <property type="component" value="Unassembled WGS sequence"/>
</dbReference>
<accession>A0A1B0AWI0</accession>
<reference evidence="2" key="1">
    <citation type="submission" date="2015-01" db="EMBL/GenBank/DDBJ databases">
        <authorList>
            <person name="Aksoy S."/>
            <person name="Warren W."/>
            <person name="Wilson R.K."/>
        </authorList>
    </citation>
    <scope>NUCLEOTIDE SEQUENCE [LARGE SCALE GENOMIC DNA]</scope>
    <source>
        <strain evidence="2">IAEA</strain>
    </source>
</reference>
<dbReference type="EMBL" id="JXJN01004760">
    <property type="status" value="NOT_ANNOTATED_CDS"/>
    <property type="molecule type" value="Genomic_DNA"/>
</dbReference>
<name>A0A1B0AWI0_9MUSC</name>
<sequence>MLKVIRITPPHKVELFDEVDLGLVSKLSIITVHHLKPPRLSKGFIAHSFVHWGDVNQSLESIDRQTVVILTMYHQLSQHTWNTTM</sequence>
<organism evidence="1 2">
    <name type="scientific">Glossina palpalis gambiensis</name>
    <dbReference type="NCBI Taxonomy" id="67801"/>
    <lineage>
        <taxon>Eukaryota</taxon>
        <taxon>Metazoa</taxon>
        <taxon>Ecdysozoa</taxon>
        <taxon>Arthropoda</taxon>
        <taxon>Hexapoda</taxon>
        <taxon>Insecta</taxon>
        <taxon>Pterygota</taxon>
        <taxon>Neoptera</taxon>
        <taxon>Endopterygota</taxon>
        <taxon>Diptera</taxon>
        <taxon>Brachycera</taxon>
        <taxon>Muscomorpha</taxon>
        <taxon>Hippoboscoidea</taxon>
        <taxon>Glossinidae</taxon>
        <taxon>Glossina</taxon>
    </lineage>
</organism>
<protein>
    <submittedName>
        <fullName evidence="1">Uncharacterized protein</fullName>
    </submittedName>
</protein>
<dbReference type="EnsemblMetazoa" id="GPPI011148-RA">
    <property type="protein sequence ID" value="GPPI011148-PA"/>
    <property type="gene ID" value="GPPI011148"/>
</dbReference>
<dbReference type="AlphaFoldDB" id="A0A1B0AWI0"/>
<proteinExistence type="predicted"/>
<evidence type="ECO:0000313" key="1">
    <source>
        <dbReference type="EnsemblMetazoa" id="GPPI011148-PA"/>
    </source>
</evidence>
<keyword evidence="2" id="KW-1185">Reference proteome</keyword>